<organism evidence="14 15">
    <name type="scientific">Parastrongyloides trichosuri</name>
    <name type="common">Possum-specific nematode worm</name>
    <dbReference type="NCBI Taxonomy" id="131310"/>
    <lineage>
        <taxon>Eukaryota</taxon>
        <taxon>Metazoa</taxon>
        <taxon>Ecdysozoa</taxon>
        <taxon>Nematoda</taxon>
        <taxon>Chromadorea</taxon>
        <taxon>Rhabditida</taxon>
        <taxon>Tylenchina</taxon>
        <taxon>Panagrolaimomorpha</taxon>
        <taxon>Strongyloidoidea</taxon>
        <taxon>Strongyloididae</taxon>
        <taxon>Parastrongyloides</taxon>
    </lineage>
</organism>
<keyword evidence="3 11" id="KW-0813">Transport</keyword>
<evidence type="ECO:0000256" key="2">
    <source>
        <dbReference type="ARBA" id="ARBA00004236"/>
    </source>
</evidence>
<dbReference type="InterPro" id="IPR006028">
    <property type="entry name" value="GABAA/Glycine_rcpt"/>
</dbReference>
<keyword evidence="8 11" id="KW-0406">Ion transport</keyword>
<dbReference type="PROSITE" id="PS00236">
    <property type="entry name" value="NEUROTR_ION_CHANNEL"/>
    <property type="match status" value="1"/>
</dbReference>
<evidence type="ECO:0000256" key="6">
    <source>
        <dbReference type="ARBA" id="ARBA00022729"/>
    </source>
</evidence>
<dbReference type="InterPro" id="IPR036719">
    <property type="entry name" value="Neuro-gated_channel_TM_sf"/>
</dbReference>
<dbReference type="Pfam" id="PF02932">
    <property type="entry name" value="Neur_chan_memb"/>
    <property type="match status" value="1"/>
</dbReference>
<comment type="caution">
    <text evidence="11">Lacks conserved residue(s) required for the propagation of feature annotation.</text>
</comment>
<feature type="transmembrane region" description="Helical" evidence="11">
    <location>
        <begin position="103"/>
        <end position="121"/>
    </location>
</feature>
<evidence type="ECO:0000256" key="12">
    <source>
        <dbReference type="SAM" id="MobiDB-lite"/>
    </source>
</evidence>
<feature type="transmembrane region" description="Helical" evidence="11">
    <location>
        <begin position="619"/>
        <end position="642"/>
    </location>
</feature>
<keyword evidence="10 11" id="KW-0407">Ion channel</keyword>
<feature type="transmembrane region" description="Helical" evidence="11">
    <location>
        <begin position="956"/>
        <end position="978"/>
    </location>
</feature>
<evidence type="ECO:0000313" key="14">
    <source>
        <dbReference type="Proteomes" id="UP000038045"/>
    </source>
</evidence>
<name>A0A0N4Z0G7_PARTI</name>
<dbReference type="Gene3D" id="1.20.58.390">
    <property type="entry name" value="Neurotransmitter-gated ion-channel transmembrane domain"/>
    <property type="match status" value="1"/>
</dbReference>
<dbReference type="InterPro" id="IPR006202">
    <property type="entry name" value="Neur_chan_lig-bd"/>
</dbReference>
<evidence type="ECO:0000259" key="13">
    <source>
        <dbReference type="PROSITE" id="PS50850"/>
    </source>
</evidence>
<dbReference type="STRING" id="131310.A0A0N4Z0G7"/>
<feature type="transmembrane region" description="Helical" evidence="11">
    <location>
        <begin position="348"/>
        <end position="366"/>
    </location>
</feature>
<evidence type="ECO:0000256" key="7">
    <source>
        <dbReference type="ARBA" id="ARBA00022989"/>
    </source>
</evidence>
<sequence>MSKNLHHALAYENYLLDCEWDSDLENCKSDTDEEYDKEKFYFSSIPRDKFLGNSFSPEDIMASINPVDGGALNVKDMEIENTNMENGYTNGIKKIKTYKWFPSFRMLTSSLLCLCFASVHMMNSNMGMAMVCMVNSSEYVTPNDTDILSSNETKNFGALRVSWSGEEQGYVLGAFNAGLFCMLLIGMFSDKFNSKYMTIIAVIIASTANIIIPLMAYQSVYYVIFARFLVGLGDAFLQPAVNSLLTRWFPRTERAYAFGIVTGGRQIGTLLIVSSSGALCSQTVFFNGWPSIFYFSAFFGIFFVILYIVLGADKPSKQSCISEAELNYIAASTATEAMGKKRIDMKTPWLKLISSLPVWAAIFSVVCHEIPLMTMIMFLPSYLHDVHHFSATTNGIVSSLPTLAMWSSKISSSYMTSFLERKTSWGKSAICKFMNGVGSFGLAIFLIIPSFISNETSWLAVVCLCASMFCAGMHTPGCQAALVSIAPAFSGALTGLTFFFVAISGIAHPSLTKFIVQTGSIMEWNIVFYVSAFISILPCVIFTVWGSADVQPWAQSSKKESNSSSNIQTVSETTSNSFSDVFSNSQISTLKDGKKNIEYDSSEINNATILNYAMDEASLAGYLTIISNLFICQITASAINILKNQDQFSIMTEKKFNFNENDQTKSQFLHTNHDAYQTLQSIKKKSCINCDLKTSYCKSLDTGDISCECRDGFIKQNINDNFCVEKSLKSDTNPHTECVVGEAEKAGTRILTDLLTRYDNNIVPSNDGVDVDVELIIQKVSEISELHSSSKMDILLSQIWHDKGLNFEHYEGSHCLSNLSLSHRMVDKIWIPNVCLLNSKSSTIHASPTPNVFLAIFPNGTVWMNYRLAVESPCEFSFLTYPLDGTYCSTVFESYSFNVGKVRLHWKRHGTPIEIMDSIRLPDFTHTGLKREKNTYEYPAGQWDQLKVILYFKRAYGFYILQIYLPTYCMVLISWISFWLDRKALPARVTLGVSSLMALTLQYSNVARSLPKVSYVKGLDLFMFGCVGYIFLSIVELAIVGMLEKEEKEEYDKYEKEVREKAMKRLAKTFRKSFKERKGPRKRSQPMILNTVSIEEDEITRRLWSKESDKNSTFIQCPQPEPSDEIDLPSSRREEIQRRRTVFQESPTRKKSTKEKSGPRNQTPRLFEKWNGDDLDKFSQKAFPISFIIFNLIYWMYYTAKSHEFNVF</sequence>
<dbReference type="InterPro" id="IPR011701">
    <property type="entry name" value="MFS"/>
</dbReference>
<evidence type="ECO:0000256" key="9">
    <source>
        <dbReference type="ARBA" id="ARBA00023136"/>
    </source>
</evidence>
<dbReference type="GO" id="GO:0006820">
    <property type="term" value="P:monoatomic anion transport"/>
    <property type="evidence" value="ECO:0007669"/>
    <property type="project" value="TreeGrafter"/>
</dbReference>
<evidence type="ECO:0000256" key="8">
    <source>
        <dbReference type="ARBA" id="ARBA00023065"/>
    </source>
</evidence>
<comment type="subcellular location">
    <subcellularLocation>
        <location evidence="2">Cell membrane</location>
    </subcellularLocation>
    <subcellularLocation>
        <location evidence="1">Membrane</location>
        <topology evidence="1">Multi-pass membrane protein</topology>
    </subcellularLocation>
</comment>
<dbReference type="Gene3D" id="1.20.1250.20">
    <property type="entry name" value="MFS general substrate transporter like domains"/>
    <property type="match status" value="2"/>
</dbReference>
<protein>
    <submittedName>
        <fullName evidence="15">MFS domain-containing protein</fullName>
    </submittedName>
</protein>
<dbReference type="Gene3D" id="2.70.170.10">
    <property type="entry name" value="Neurotransmitter-gated ion-channel ligand-binding domain"/>
    <property type="match status" value="1"/>
</dbReference>
<keyword evidence="14" id="KW-1185">Reference proteome</keyword>
<feature type="transmembrane region" description="Helical" evidence="11">
    <location>
        <begin position="1021"/>
        <end position="1043"/>
    </location>
</feature>
<feature type="transmembrane region" description="Helical" evidence="11">
    <location>
        <begin position="1182"/>
        <end position="1200"/>
    </location>
</feature>
<dbReference type="InterPro" id="IPR038050">
    <property type="entry name" value="Neuro_actylchol_rec"/>
</dbReference>
<dbReference type="InterPro" id="IPR050382">
    <property type="entry name" value="MFS_Na/Anion_cotransporter"/>
</dbReference>
<dbReference type="InterPro" id="IPR020846">
    <property type="entry name" value="MFS_dom"/>
</dbReference>
<feature type="region of interest" description="Disordered" evidence="12">
    <location>
        <begin position="1110"/>
        <end position="1167"/>
    </location>
</feature>
<keyword evidence="9 11" id="KW-0472">Membrane</keyword>
<dbReference type="Pfam" id="PF07690">
    <property type="entry name" value="MFS_1"/>
    <property type="match status" value="1"/>
</dbReference>
<keyword evidence="7 11" id="KW-1133">Transmembrane helix</keyword>
<dbReference type="InterPro" id="IPR036734">
    <property type="entry name" value="Neur_chan_lig-bd_sf"/>
</dbReference>
<evidence type="ECO:0000256" key="4">
    <source>
        <dbReference type="ARBA" id="ARBA00022475"/>
    </source>
</evidence>
<comment type="similarity">
    <text evidence="11">Belongs to the ligand-gated ion channel (TC 1.A.9) family.</text>
</comment>
<accession>A0A0N4Z0G7</accession>
<feature type="transmembrane region" description="Helical" evidence="11">
    <location>
        <begin position="196"/>
        <end position="216"/>
    </location>
</feature>
<feature type="transmembrane region" description="Helical" evidence="11">
    <location>
        <begin position="267"/>
        <end position="286"/>
    </location>
</feature>
<dbReference type="GO" id="GO:0005230">
    <property type="term" value="F:extracellular ligand-gated monoatomic ion channel activity"/>
    <property type="evidence" value="ECO:0007669"/>
    <property type="project" value="InterPro"/>
</dbReference>
<dbReference type="PRINTS" id="PR00252">
    <property type="entry name" value="NRIONCHANNEL"/>
</dbReference>
<dbReference type="AlphaFoldDB" id="A0A0N4Z0G7"/>
<dbReference type="GO" id="GO:0005886">
    <property type="term" value="C:plasma membrane"/>
    <property type="evidence" value="ECO:0007669"/>
    <property type="project" value="UniProtKB-SubCell"/>
</dbReference>
<dbReference type="InterPro" id="IPR018000">
    <property type="entry name" value="Neurotransmitter_ion_chnl_CS"/>
</dbReference>
<feature type="transmembrane region" description="Helical" evidence="11">
    <location>
        <begin position="526"/>
        <end position="548"/>
    </location>
</feature>
<evidence type="ECO:0000256" key="5">
    <source>
        <dbReference type="ARBA" id="ARBA00022692"/>
    </source>
</evidence>
<keyword evidence="6" id="KW-0732">Signal</keyword>
<dbReference type="PANTHER" id="PTHR11662">
    <property type="entry name" value="SOLUTE CARRIER FAMILY 17"/>
    <property type="match status" value="1"/>
</dbReference>
<dbReference type="PANTHER" id="PTHR11662:SF331">
    <property type="entry name" value="MAJOR FACILITATOR SUPERFAMILY (MFS) PROFILE DOMAIN-CONTAINING PROTEIN"/>
    <property type="match status" value="1"/>
</dbReference>
<evidence type="ECO:0000313" key="15">
    <source>
        <dbReference type="WBParaSite" id="PTRK_0000019700.2"/>
    </source>
</evidence>
<evidence type="ECO:0000256" key="11">
    <source>
        <dbReference type="RuleBase" id="RU000687"/>
    </source>
</evidence>
<reference evidence="15" key="1">
    <citation type="submission" date="2017-02" db="UniProtKB">
        <authorList>
            <consortium name="WormBaseParasite"/>
        </authorList>
    </citation>
    <scope>IDENTIFICATION</scope>
</reference>
<feature type="domain" description="Major facilitator superfamily (MFS) profile" evidence="13">
    <location>
        <begin position="113"/>
        <end position="550"/>
    </location>
</feature>
<dbReference type="PROSITE" id="PS50850">
    <property type="entry name" value="MFS"/>
    <property type="match status" value="1"/>
</dbReference>
<dbReference type="CDD" id="cd18990">
    <property type="entry name" value="LGIC_ECD_GABAAR"/>
    <property type="match status" value="1"/>
</dbReference>
<dbReference type="FunFam" id="1.20.1250.20:FF:000532">
    <property type="entry name" value="SLC (SoLute Carrier) homolog"/>
    <property type="match status" value="1"/>
</dbReference>
<feature type="transmembrane region" description="Helical" evidence="11">
    <location>
        <begin position="169"/>
        <end position="189"/>
    </location>
</feature>
<dbReference type="InterPro" id="IPR006201">
    <property type="entry name" value="Neur_channel"/>
</dbReference>
<evidence type="ECO:0000256" key="10">
    <source>
        <dbReference type="ARBA" id="ARBA00023303"/>
    </source>
</evidence>
<dbReference type="InterPro" id="IPR006029">
    <property type="entry name" value="Neurotrans-gated_channel_TM"/>
</dbReference>
<keyword evidence="5 11" id="KW-0812">Transmembrane</keyword>
<dbReference type="CDD" id="cd19049">
    <property type="entry name" value="LGIC_TM_anion"/>
    <property type="match status" value="1"/>
</dbReference>
<dbReference type="SUPFAM" id="SSF90112">
    <property type="entry name" value="Neurotransmitter-gated ion-channel transmembrane pore"/>
    <property type="match status" value="1"/>
</dbReference>
<dbReference type="InterPro" id="IPR036259">
    <property type="entry name" value="MFS_trans_sf"/>
</dbReference>
<dbReference type="SUPFAM" id="SSF63712">
    <property type="entry name" value="Nicotinic receptor ligand binding domain-like"/>
    <property type="match status" value="1"/>
</dbReference>
<feature type="transmembrane region" description="Helical" evidence="11">
    <location>
        <begin position="429"/>
        <end position="452"/>
    </location>
</feature>
<evidence type="ECO:0000256" key="1">
    <source>
        <dbReference type="ARBA" id="ARBA00004141"/>
    </source>
</evidence>
<dbReference type="Proteomes" id="UP000038045">
    <property type="component" value="Unplaced"/>
</dbReference>
<feature type="transmembrane region" description="Helical" evidence="11">
    <location>
        <begin position="222"/>
        <end position="246"/>
    </location>
</feature>
<proteinExistence type="inferred from homology"/>
<dbReference type="SUPFAM" id="SSF103473">
    <property type="entry name" value="MFS general substrate transporter"/>
    <property type="match status" value="1"/>
</dbReference>
<feature type="transmembrane region" description="Helical" evidence="11">
    <location>
        <begin position="482"/>
        <end position="506"/>
    </location>
</feature>
<dbReference type="PRINTS" id="PR00253">
    <property type="entry name" value="GABAARECEPTR"/>
</dbReference>
<evidence type="ECO:0000256" key="3">
    <source>
        <dbReference type="ARBA" id="ARBA00022448"/>
    </source>
</evidence>
<dbReference type="WBParaSite" id="PTRK_0000019700.2">
    <property type="protein sequence ID" value="PTRK_0000019700.2"/>
    <property type="gene ID" value="PTRK_0000019700"/>
</dbReference>
<dbReference type="GO" id="GO:0004888">
    <property type="term" value="F:transmembrane signaling receptor activity"/>
    <property type="evidence" value="ECO:0007669"/>
    <property type="project" value="InterPro"/>
</dbReference>
<dbReference type="Pfam" id="PF02931">
    <property type="entry name" value="Neur_chan_LBD"/>
    <property type="match status" value="1"/>
</dbReference>
<feature type="transmembrane region" description="Helical" evidence="11">
    <location>
        <begin position="386"/>
        <end position="408"/>
    </location>
</feature>
<keyword evidence="4" id="KW-1003">Cell membrane</keyword>
<feature type="transmembrane region" description="Helical" evidence="11">
    <location>
        <begin position="292"/>
        <end position="310"/>
    </location>
</feature>